<evidence type="ECO:0000313" key="3">
    <source>
        <dbReference type="Proteomes" id="UP000199251"/>
    </source>
</evidence>
<evidence type="ECO:0000313" key="2">
    <source>
        <dbReference type="EMBL" id="CQD10624.1"/>
    </source>
</evidence>
<organism evidence="2 3">
    <name type="scientific">Mycobacterium lentiflavum</name>
    <dbReference type="NCBI Taxonomy" id="141349"/>
    <lineage>
        <taxon>Bacteria</taxon>
        <taxon>Bacillati</taxon>
        <taxon>Actinomycetota</taxon>
        <taxon>Actinomycetes</taxon>
        <taxon>Mycobacteriales</taxon>
        <taxon>Mycobacteriaceae</taxon>
        <taxon>Mycobacterium</taxon>
        <taxon>Mycobacterium simiae complex</taxon>
    </lineage>
</organism>
<reference evidence="2 3" key="1">
    <citation type="submission" date="2015-03" db="EMBL/GenBank/DDBJ databases">
        <authorList>
            <person name="Urmite Genomes"/>
        </authorList>
    </citation>
    <scope>NUCLEOTIDE SEQUENCE [LARGE SCALE GENOMIC DNA]</scope>
    <source>
        <strain evidence="2 3">CSUR P1491</strain>
    </source>
</reference>
<evidence type="ECO:0000256" key="1">
    <source>
        <dbReference type="SAM" id="SignalP"/>
    </source>
</evidence>
<feature type="chain" id="PRO_5039684605" description="Secreted protein" evidence="1">
    <location>
        <begin position="17"/>
        <end position="120"/>
    </location>
</feature>
<feature type="signal peptide" evidence="1">
    <location>
        <begin position="1"/>
        <end position="16"/>
    </location>
</feature>
<gene>
    <name evidence="2" type="ORF">BN1232_01965</name>
</gene>
<dbReference type="EMBL" id="CTEE01000001">
    <property type="protein sequence ID" value="CQD10624.1"/>
    <property type="molecule type" value="Genomic_DNA"/>
</dbReference>
<name>A0A0E4CMP0_MYCLN</name>
<dbReference type="Proteomes" id="UP000199251">
    <property type="component" value="Unassembled WGS sequence"/>
</dbReference>
<dbReference type="STRING" id="141349.BN1232_01965"/>
<evidence type="ECO:0008006" key="4">
    <source>
        <dbReference type="Google" id="ProtNLM"/>
    </source>
</evidence>
<protein>
    <recommendedName>
        <fullName evidence="4">Secreted protein</fullName>
    </recommendedName>
</protein>
<accession>A0A0E4CMP0</accession>
<dbReference type="RefSeq" id="WP_139043239.1">
    <property type="nucleotide sequence ID" value="NZ_CTEE01000001.1"/>
</dbReference>
<proteinExistence type="predicted"/>
<keyword evidence="1" id="KW-0732">Signal</keyword>
<dbReference type="OrthoDB" id="4744404at2"/>
<dbReference type="AlphaFoldDB" id="A0A0E4CMP0"/>
<sequence length="120" mass="12816">MKAGVACLATTVLVWAGFGAPGFTDRFAQAAPGSCAPGSSCQRWCPGDPDPAGRPIPWDPNVCHDFYWDYAGVHDTGTGVFYSWSSLPFQHPPPPGPVPTQTSYLPLPTLPFCPVPPWCP</sequence>